<feature type="region of interest" description="Disordered" evidence="1">
    <location>
        <begin position="369"/>
        <end position="394"/>
    </location>
</feature>
<dbReference type="GO" id="GO:0003676">
    <property type="term" value="F:nucleic acid binding"/>
    <property type="evidence" value="ECO:0007669"/>
    <property type="project" value="InterPro"/>
</dbReference>
<evidence type="ECO:0000256" key="1">
    <source>
        <dbReference type="SAM" id="MobiDB-lite"/>
    </source>
</evidence>
<feature type="compositionally biased region" description="Basic and acidic residues" evidence="1">
    <location>
        <begin position="24"/>
        <end position="38"/>
    </location>
</feature>
<keyword evidence="4" id="KW-1185">Reference proteome</keyword>
<feature type="region of interest" description="Disordered" evidence="1">
    <location>
        <begin position="188"/>
        <end position="325"/>
    </location>
</feature>
<dbReference type="PANTHER" id="PTHR20923:SF1">
    <property type="entry name" value="G PATCH DOMAIN AND ANKYRIN REPEAT-CONTAINING PROTEIN 1"/>
    <property type="match status" value="1"/>
</dbReference>
<feature type="region of interest" description="Disordered" evidence="1">
    <location>
        <begin position="1"/>
        <end position="64"/>
    </location>
</feature>
<feature type="compositionally biased region" description="Basic and acidic residues" evidence="1">
    <location>
        <begin position="188"/>
        <end position="215"/>
    </location>
</feature>
<dbReference type="AlphaFoldDB" id="A0A8K0JK76"/>
<feature type="domain" description="G-patch" evidence="2">
    <location>
        <begin position="294"/>
        <end position="354"/>
    </location>
</feature>
<reference evidence="3" key="1">
    <citation type="submission" date="2020-04" db="EMBL/GenBank/DDBJ databases">
        <title>Analysis of mating type loci in Filobasidium floriforme.</title>
        <authorList>
            <person name="Nowrousian M."/>
        </authorList>
    </citation>
    <scope>NUCLEOTIDE SEQUENCE</scope>
    <source>
        <strain evidence="3">CBS 6242</strain>
    </source>
</reference>
<name>A0A8K0JK76_9TREE</name>
<feature type="compositionally biased region" description="Basic and acidic residues" evidence="1">
    <location>
        <begin position="223"/>
        <end position="235"/>
    </location>
</feature>
<feature type="compositionally biased region" description="Pro residues" evidence="1">
    <location>
        <begin position="276"/>
        <end position="287"/>
    </location>
</feature>
<dbReference type="Proteomes" id="UP000812966">
    <property type="component" value="Unassembled WGS sequence"/>
</dbReference>
<dbReference type="InterPro" id="IPR039146">
    <property type="entry name" value="GPANK1"/>
</dbReference>
<proteinExistence type="predicted"/>
<organism evidence="3 4">
    <name type="scientific">Filobasidium floriforme</name>
    <dbReference type="NCBI Taxonomy" id="5210"/>
    <lineage>
        <taxon>Eukaryota</taxon>
        <taxon>Fungi</taxon>
        <taxon>Dikarya</taxon>
        <taxon>Basidiomycota</taxon>
        <taxon>Agaricomycotina</taxon>
        <taxon>Tremellomycetes</taxon>
        <taxon>Filobasidiales</taxon>
        <taxon>Filobasidiaceae</taxon>
        <taxon>Filobasidium</taxon>
    </lineage>
</organism>
<evidence type="ECO:0000313" key="3">
    <source>
        <dbReference type="EMBL" id="KAG7532217.1"/>
    </source>
</evidence>
<feature type="compositionally biased region" description="Gly residues" evidence="1">
    <location>
        <begin position="306"/>
        <end position="315"/>
    </location>
</feature>
<feature type="region of interest" description="Disordered" evidence="1">
    <location>
        <begin position="444"/>
        <end position="520"/>
    </location>
</feature>
<dbReference type="PROSITE" id="PS50174">
    <property type="entry name" value="G_PATCH"/>
    <property type="match status" value="1"/>
</dbReference>
<dbReference type="InterPro" id="IPR000467">
    <property type="entry name" value="G_patch_dom"/>
</dbReference>
<evidence type="ECO:0000313" key="4">
    <source>
        <dbReference type="Proteomes" id="UP000812966"/>
    </source>
</evidence>
<feature type="compositionally biased region" description="Low complexity" evidence="1">
    <location>
        <begin position="239"/>
        <end position="275"/>
    </location>
</feature>
<dbReference type="EMBL" id="JABELV010000071">
    <property type="protein sequence ID" value="KAG7532217.1"/>
    <property type="molecule type" value="Genomic_DNA"/>
</dbReference>
<feature type="compositionally biased region" description="Low complexity" evidence="1">
    <location>
        <begin position="116"/>
        <end position="157"/>
    </location>
</feature>
<feature type="compositionally biased region" description="Basic and acidic residues" evidence="1">
    <location>
        <begin position="89"/>
        <end position="106"/>
    </location>
</feature>
<feature type="compositionally biased region" description="Basic and acidic residues" evidence="1">
    <location>
        <begin position="501"/>
        <end position="513"/>
    </location>
</feature>
<feature type="region of interest" description="Disordered" evidence="1">
    <location>
        <begin position="81"/>
        <end position="171"/>
    </location>
</feature>
<accession>A0A8K0JK76</accession>
<sequence length="520" mass="56859">MQSSYRPGLGAPRHQYQQPGPKMHNHDNNDEANEHDYEYSQPPMHLHVPPQGHGPIPHPRFTAAPTFVPAQGRYDSQGRLIEDTFTDPDGVRKEGAKRGKVGREGVMDFWKGLDFGVGTVPPGSRSGSGSGSTSTTNSARISSPSQNRSSSRPPVSSKKLAPVPEPKNLVVPRSEWFIRKALLAKARKEAEAKALDEAEARVKAEGGLEAEQEREVECEEEQGAVKREDEDRDRIGGPSSSVPRSSTSKSALASTSASTSDPPRSNSSSLASLLNLPPPGTAPPAPPTHFHIRPDNVGWRLLQKGGWSGTGGLGRPEGWEEARDKVKVEEGERLRVKRELIHEEDGEGTGQAGKEVDLEVIDVDEVIDLTELDEDDDHEVRPIDVDAEDAGPSRFGEQELVLADLAERSASSLDNLVGPGRVAPVATYLKNDLAGIGHVPQHRRTMLKPRTQTSGQAGAKSEARKKKVTHTLADIRAMQRGKVVPGLSEEDLEKRRRGRAKREANRDREERKRWMQVISA</sequence>
<comment type="caution">
    <text evidence="3">The sequence shown here is derived from an EMBL/GenBank/DDBJ whole genome shotgun (WGS) entry which is preliminary data.</text>
</comment>
<protein>
    <recommendedName>
        <fullName evidence="2">G-patch domain-containing protein</fullName>
    </recommendedName>
</protein>
<gene>
    <name evidence="3" type="ORF">FFLO_03766</name>
</gene>
<evidence type="ECO:0000259" key="2">
    <source>
        <dbReference type="PROSITE" id="PS50174"/>
    </source>
</evidence>
<dbReference type="PANTHER" id="PTHR20923">
    <property type="entry name" value="BAT4 PROTEIN-RELATED"/>
    <property type="match status" value="1"/>
</dbReference>